<comment type="caution">
    <text evidence="2">The sequence shown here is derived from an EMBL/GenBank/DDBJ whole genome shotgun (WGS) entry which is preliminary data.</text>
</comment>
<feature type="transmembrane region" description="Helical" evidence="1">
    <location>
        <begin position="61"/>
        <end position="80"/>
    </location>
</feature>
<dbReference type="Proteomes" id="UP000431304">
    <property type="component" value="Unassembled WGS sequence"/>
</dbReference>
<evidence type="ECO:0000313" key="2">
    <source>
        <dbReference type="EMBL" id="MSD17344.1"/>
    </source>
</evidence>
<keyword evidence="1" id="KW-1133">Transmembrane helix</keyword>
<organism evidence="2 3">
    <name type="scientific">Eubacterium ramulus</name>
    <dbReference type="NCBI Taxonomy" id="39490"/>
    <lineage>
        <taxon>Bacteria</taxon>
        <taxon>Bacillati</taxon>
        <taxon>Bacillota</taxon>
        <taxon>Clostridia</taxon>
        <taxon>Eubacteriales</taxon>
        <taxon>Eubacteriaceae</taxon>
        <taxon>Eubacterium</taxon>
    </lineage>
</organism>
<protein>
    <submittedName>
        <fullName evidence="2">Holin</fullName>
    </submittedName>
</protein>
<keyword evidence="1" id="KW-0812">Transmembrane</keyword>
<gene>
    <name evidence="2" type="ORF">GKE72_15045</name>
</gene>
<reference evidence="2 3" key="1">
    <citation type="journal article" date="2019" name="Nat. Med.">
        <title>A library of human gut bacterial isolates paired with longitudinal multiomics data enables mechanistic microbiome research.</title>
        <authorList>
            <person name="Poyet M."/>
            <person name="Groussin M."/>
            <person name="Gibbons S.M."/>
            <person name="Avila-Pacheco J."/>
            <person name="Jiang X."/>
            <person name="Kearney S.M."/>
            <person name="Perrotta A.R."/>
            <person name="Berdy B."/>
            <person name="Zhao S."/>
            <person name="Lieberman T.D."/>
            <person name="Swanson P.K."/>
            <person name="Smith M."/>
            <person name="Roesemann S."/>
            <person name="Alexander J.E."/>
            <person name="Rich S.A."/>
            <person name="Livny J."/>
            <person name="Vlamakis H."/>
            <person name="Clish C."/>
            <person name="Bullock K."/>
            <person name="Deik A."/>
            <person name="Scott J."/>
            <person name="Pierce K.A."/>
            <person name="Xavier R.J."/>
            <person name="Alm E.J."/>
        </authorList>
    </citation>
    <scope>NUCLEOTIDE SEQUENCE [LARGE SCALE GENOMIC DNA]</scope>
    <source>
        <strain evidence="2 3">BIOML-A3</strain>
    </source>
</reference>
<dbReference type="AlphaFoldDB" id="A0A844E719"/>
<evidence type="ECO:0000256" key="1">
    <source>
        <dbReference type="SAM" id="Phobius"/>
    </source>
</evidence>
<evidence type="ECO:0000313" key="3">
    <source>
        <dbReference type="Proteomes" id="UP000431304"/>
    </source>
</evidence>
<dbReference type="InterPro" id="IPR032111">
    <property type="entry name" value="Clostridium_phage_holin"/>
</dbReference>
<sequence length="91" mass="9960">MADLGFLADFMIPVIVGICLCVGYVIKKWVKDVDNKYIPTVCALLGVILSIWISGWNVSPAVILSGLFSGLASTGLHQLFKQYIEKKEGNE</sequence>
<dbReference type="EMBL" id="WKRA01000040">
    <property type="protein sequence ID" value="MSD17344.1"/>
    <property type="molecule type" value="Genomic_DNA"/>
</dbReference>
<keyword evidence="1" id="KW-0472">Membrane</keyword>
<dbReference type="Pfam" id="PF16079">
    <property type="entry name" value="Phage_holin_5_2"/>
    <property type="match status" value="1"/>
</dbReference>
<feature type="transmembrane region" description="Helical" evidence="1">
    <location>
        <begin position="37"/>
        <end position="55"/>
    </location>
</feature>
<proteinExistence type="predicted"/>
<feature type="transmembrane region" description="Helical" evidence="1">
    <location>
        <begin position="6"/>
        <end position="25"/>
    </location>
</feature>
<dbReference type="RefSeq" id="WP_154315158.1">
    <property type="nucleotide sequence ID" value="NZ_WKRA01000040.1"/>
</dbReference>
<accession>A0A844E719</accession>
<name>A0A844E719_EUBRA</name>